<feature type="compositionally biased region" description="Basic and acidic residues" evidence="2">
    <location>
        <begin position="1"/>
        <end position="18"/>
    </location>
</feature>
<feature type="compositionally biased region" description="Basic and acidic residues" evidence="2">
    <location>
        <begin position="171"/>
        <end position="213"/>
    </location>
</feature>
<dbReference type="SMART" id="SM00360">
    <property type="entry name" value="RRM"/>
    <property type="match status" value="1"/>
</dbReference>
<evidence type="ECO:0000259" key="4">
    <source>
        <dbReference type="PROSITE" id="PS50102"/>
    </source>
</evidence>
<evidence type="ECO:0000256" key="3">
    <source>
        <dbReference type="SAM" id="Phobius"/>
    </source>
</evidence>
<evidence type="ECO:0000313" key="6">
    <source>
        <dbReference type="Proteomes" id="UP000030708"/>
    </source>
</evidence>
<dbReference type="OrthoDB" id="5970at2759"/>
<dbReference type="InterPro" id="IPR035979">
    <property type="entry name" value="RBD_domain_sf"/>
</dbReference>
<reference evidence="5 6" key="1">
    <citation type="submission" date="2013-02" db="EMBL/GenBank/DDBJ databases">
        <title>The Genome Annotation of Plasmodium falciparum Tanzania (2000708).</title>
        <authorList>
            <consortium name="The Broad Institute Genome Sequencing Platform"/>
            <consortium name="The Broad Institute Genome Sequencing Center for Infectious Disease"/>
            <person name="Neafsey D."/>
            <person name="Hoffman S."/>
            <person name="Volkman S."/>
            <person name="Rosenthal P."/>
            <person name="Walker B."/>
            <person name="Young S.K."/>
            <person name="Zeng Q."/>
            <person name="Gargeya S."/>
            <person name="Fitzgerald M."/>
            <person name="Haas B."/>
            <person name="Abouelleil A."/>
            <person name="Allen A.W."/>
            <person name="Alvarado L."/>
            <person name="Arachchi H.M."/>
            <person name="Berlin A.M."/>
            <person name="Chapman S.B."/>
            <person name="Gainer-Dewar J."/>
            <person name="Goldberg J."/>
            <person name="Griggs A."/>
            <person name="Gujja S."/>
            <person name="Hansen M."/>
            <person name="Howarth C."/>
            <person name="Imamovic A."/>
            <person name="Ireland A."/>
            <person name="Larimer J."/>
            <person name="McCowan C."/>
            <person name="Murphy C."/>
            <person name="Pearson M."/>
            <person name="Poon T.W."/>
            <person name="Priest M."/>
            <person name="Roberts A."/>
            <person name="Saif S."/>
            <person name="Shea T."/>
            <person name="Sisk P."/>
            <person name="Sykes S."/>
            <person name="Wortman J."/>
            <person name="Nusbaum C."/>
            <person name="Birren B."/>
        </authorList>
    </citation>
    <scope>NUCLEOTIDE SEQUENCE [LARGE SCALE GENOMIC DNA]</scope>
    <source>
        <strain evidence="6">Tanzania (2000708)</strain>
    </source>
</reference>
<dbReference type="GO" id="GO:0003723">
    <property type="term" value="F:RNA binding"/>
    <property type="evidence" value="ECO:0007669"/>
    <property type="project" value="UniProtKB-UniRule"/>
</dbReference>
<feature type="compositionally biased region" description="Basic and acidic residues" evidence="2">
    <location>
        <begin position="124"/>
        <end position="156"/>
    </location>
</feature>
<dbReference type="eggNOG" id="KOG0118">
    <property type="taxonomic scope" value="Eukaryota"/>
</dbReference>
<dbReference type="AlphaFoldDB" id="A0A024W7I7"/>
<feature type="region of interest" description="Disordered" evidence="2">
    <location>
        <begin position="124"/>
        <end position="250"/>
    </location>
</feature>
<sequence length="451" mass="53212">MSSKEAHSESEEPVHKNDGSTLYVSNLSSKITTAKLQDIFEKYGNIEKCYVISNPITKESRNFGFVTFNNSEDAENAMNKANKMEIEGREINVEIAKRNEPHEPTPGEYKGVQNIVKRNGLRHDYYGRKYDRPYDRRRYDSRRVNPYGRDRMRNFDYRNNGYRHDRYGRRPRNDYRNYDRRSIDNKYYRRNDYYKRNARSSDNERGPSRDDSKRKKRYDRVRKSTSVSNSERRRYRNSPDSNTCKKHEQNVENIHHINSNRDIIENTENDTRTIVSIKNNPPNYNNSHNYNNANNIIHNIEDLEEHNKSSNITTNGNTIISQRNYNSCPLNQIKNKKGICETIINYEETVCLRIDCSISTNEFQCFCTNVNGEHIKTDTFDVSYINICTLNNINCNNGICNNILIKDELGCICDENYIYDYDLKVCLSYNTNTFLSLFILCMLYAIIFLIL</sequence>
<feature type="transmembrane region" description="Helical" evidence="3">
    <location>
        <begin position="433"/>
        <end position="450"/>
    </location>
</feature>
<dbReference type="InterPro" id="IPR012677">
    <property type="entry name" value="Nucleotide-bd_a/b_plait_sf"/>
</dbReference>
<reference evidence="5 6" key="2">
    <citation type="submission" date="2013-02" db="EMBL/GenBank/DDBJ databases">
        <title>The Genome Sequence of Plasmodium falciparum Tanzania (2000708).</title>
        <authorList>
            <consortium name="The Broad Institute Genome Sequencing Platform"/>
            <consortium name="The Broad Institute Genome Sequencing Center for Infectious Disease"/>
            <person name="Neafsey D."/>
            <person name="Cheeseman I."/>
            <person name="Volkman S."/>
            <person name="Adams J."/>
            <person name="Walker B."/>
            <person name="Young S.K."/>
            <person name="Zeng Q."/>
            <person name="Gargeya S."/>
            <person name="Fitzgerald M."/>
            <person name="Haas B."/>
            <person name="Abouelleil A."/>
            <person name="Alvarado L."/>
            <person name="Arachchi H.M."/>
            <person name="Berlin A.M."/>
            <person name="Chapman S.B."/>
            <person name="Dewar J."/>
            <person name="Goldberg J."/>
            <person name="Griggs A."/>
            <person name="Gujja S."/>
            <person name="Hansen M."/>
            <person name="Howarth C."/>
            <person name="Imamovic A."/>
            <person name="Larimer J."/>
            <person name="McCowan C."/>
            <person name="Murphy C."/>
            <person name="Neiman D."/>
            <person name="Pearson M."/>
            <person name="Priest M."/>
            <person name="Roberts A."/>
            <person name="Saif S."/>
            <person name="Shea T."/>
            <person name="Sisk P."/>
            <person name="Sykes S."/>
            <person name="Wortman J."/>
            <person name="Nusbaum C."/>
            <person name="Birren B."/>
        </authorList>
    </citation>
    <scope>NUCLEOTIDE SEQUENCE [LARGE SCALE GENOMIC DNA]</scope>
    <source>
        <strain evidence="6">Tanzania (2000708)</strain>
    </source>
</reference>
<dbReference type="Proteomes" id="UP000030708">
    <property type="component" value="Unassembled WGS sequence"/>
</dbReference>
<dbReference type="EMBL" id="KI926408">
    <property type="protein sequence ID" value="ETW36538.1"/>
    <property type="molecule type" value="Genomic_DNA"/>
</dbReference>
<organism evidence="5 6">
    <name type="scientific">Plasmodium falciparum Tanzania</name>
    <name type="common">2000708</name>
    <dbReference type="NCBI Taxonomy" id="1036725"/>
    <lineage>
        <taxon>Eukaryota</taxon>
        <taxon>Sar</taxon>
        <taxon>Alveolata</taxon>
        <taxon>Apicomplexa</taxon>
        <taxon>Aconoidasida</taxon>
        <taxon>Haemosporida</taxon>
        <taxon>Plasmodiidae</taxon>
        <taxon>Plasmodium</taxon>
        <taxon>Plasmodium (Laverania)</taxon>
    </lineage>
</organism>
<dbReference type="Pfam" id="PF00076">
    <property type="entry name" value="RRM_1"/>
    <property type="match status" value="1"/>
</dbReference>
<keyword evidence="1" id="KW-0694">RNA-binding</keyword>
<dbReference type="SUPFAM" id="SSF54928">
    <property type="entry name" value="RNA-binding domain, RBD"/>
    <property type="match status" value="1"/>
</dbReference>
<dbReference type="Gene3D" id="3.30.70.330">
    <property type="match status" value="1"/>
</dbReference>
<evidence type="ECO:0000256" key="2">
    <source>
        <dbReference type="SAM" id="MobiDB-lite"/>
    </source>
</evidence>
<dbReference type="PANTHER" id="PTHR48034">
    <property type="entry name" value="TRANSFORMER-2 SEX-DETERMINING PROTEIN-RELATED"/>
    <property type="match status" value="1"/>
</dbReference>
<dbReference type="PROSITE" id="PS50102">
    <property type="entry name" value="RRM"/>
    <property type="match status" value="1"/>
</dbReference>
<name>A0A024W7I7_PLAFA</name>
<dbReference type="InterPro" id="IPR000504">
    <property type="entry name" value="RRM_dom"/>
</dbReference>
<evidence type="ECO:0000256" key="1">
    <source>
        <dbReference type="PROSITE-ProRule" id="PRU00176"/>
    </source>
</evidence>
<evidence type="ECO:0000313" key="5">
    <source>
        <dbReference type="EMBL" id="ETW36538.1"/>
    </source>
</evidence>
<keyword evidence="3" id="KW-0812">Transmembrane</keyword>
<proteinExistence type="predicted"/>
<dbReference type="CDD" id="cd00590">
    <property type="entry name" value="RRM_SF"/>
    <property type="match status" value="1"/>
</dbReference>
<dbReference type="InterPro" id="IPR050441">
    <property type="entry name" value="RBM"/>
</dbReference>
<gene>
    <name evidence="5" type="ORF">PFTANZ_02752</name>
</gene>
<accession>A0A024W7I7</accession>
<feature type="domain" description="RRM" evidence="4">
    <location>
        <begin position="20"/>
        <end position="98"/>
    </location>
</feature>
<feature type="region of interest" description="Disordered" evidence="2">
    <location>
        <begin position="1"/>
        <end position="21"/>
    </location>
</feature>
<keyword evidence="3" id="KW-1133">Transmembrane helix</keyword>
<protein>
    <recommendedName>
        <fullName evidence="4">RRM domain-containing protein</fullName>
    </recommendedName>
</protein>
<keyword evidence="3" id="KW-0472">Membrane</keyword>